<evidence type="ECO:0008006" key="4">
    <source>
        <dbReference type="Google" id="ProtNLM"/>
    </source>
</evidence>
<protein>
    <recommendedName>
        <fullName evidence="4">40S ribosomal protein SA C-terminal domain-containing protein</fullName>
    </recommendedName>
</protein>
<sequence length="250" mass="28318">MSAVLDVLQMEEGGVLKFLAVGTHVGGINLDFQMEQYTYRRKSYGVYIINLKRTWEKLLLAACAIVAFENPADVSVTSSRNTTIPITGHFSPGTFTNQIQAAFREPRLQLVTDPRADHQPLTDASYINLPTIALCNRLSSVLCGHCHPARGEWGARSEGLMWWWLQTWEVLCMCGIISWEHPWEVMPDLCFYRAEKAVTKEEFQSEWTACRNSAQRFPTEDWSAQPATAHWSVAPTCQAAEWVGETTEWS</sequence>
<name>A0A8C2P0U0_CAPHI</name>
<dbReference type="Ensembl" id="ENSCHIT00010018521.1">
    <property type="protein sequence ID" value="ENSCHIP00010013079.1"/>
    <property type="gene ID" value="ENSCHIG00010009689.1"/>
</dbReference>
<dbReference type="InterPro" id="IPR023591">
    <property type="entry name" value="Ribosomal_uS2_flav_dom_sf"/>
</dbReference>
<evidence type="ECO:0000256" key="2">
    <source>
        <dbReference type="ARBA" id="ARBA00023274"/>
    </source>
</evidence>
<dbReference type="GO" id="GO:0003735">
    <property type="term" value="F:structural constituent of ribosome"/>
    <property type="evidence" value="ECO:0007669"/>
    <property type="project" value="InterPro"/>
</dbReference>
<dbReference type="AlphaFoldDB" id="A0A8C2P0U0"/>
<organism evidence="3">
    <name type="scientific">Capra hircus</name>
    <name type="common">Goat</name>
    <dbReference type="NCBI Taxonomy" id="9925"/>
    <lineage>
        <taxon>Eukaryota</taxon>
        <taxon>Metazoa</taxon>
        <taxon>Chordata</taxon>
        <taxon>Craniata</taxon>
        <taxon>Vertebrata</taxon>
        <taxon>Euteleostomi</taxon>
        <taxon>Mammalia</taxon>
        <taxon>Eutheria</taxon>
        <taxon>Laurasiatheria</taxon>
        <taxon>Artiodactyla</taxon>
        <taxon>Ruminantia</taxon>
        <taxon>Pecora</taxon>
        <taxon>Bovidae</taxon>
        <taxon>Caprinae</taxon>
        <taxon>Capra</taxon>
    </lineage>
</organism>
<keyword evidence="1" id="KW-0689">Ribosomal protein</keyword>
<dbReference type="SUPFAM" id="SSF52313">
    <property type="entry name" value="Ribosomal protein S2"/>
    <property type="match status" value="1"/>
</dbReference>
<evidence type="ECO:0000313" key="3">
    <source>
        <dbReference type="Ensembl" id="ENSCHIP00010013079.1"/>
    </source>
</evidence>
<dbReference type="Gene3D" id="3.40.50.10490">
    <property type="entry name" value="Glucose-6-phosphate isomerase like protein, domain 1"/>
    <property type="match status" value="1"/>
</dbReference>
<dbReference type="InterPro" id="IPR005707">
    <property type="entry name" value="Ribosomal_uS2_euk/arc"/>
</dbReference>
<reference evidence="3" key="2">
    <citation type="submission" date="2025-08" db="UniProtKB">
        <authorList>
            <consortium name="Ensembl"/>
        </authorList>
    </citation>
    <scope>IDENTIFICATION</scope>
</reference>
<evidence type="ECO:0000256" key="1">
    <source>
        <dbReference type="ARBA" id="ARBA00022980"/>
    </source>
</evidence>
<proteinExistence type="predicted"/>
<reference evidence="3" key="1">
    <citation type="submission" date="2019-03" db="EMBL/GenBank/DDBJ databases">
        <title>Genome sequencing and reference-guided assembly of Black Bengal Goat (Capra hircus).</title>
        <authorList>
            <person name="Siddiki A.Z."/>
            <person name="Baten A."/>
            <person name="Billah M."/>
            <person name="Alam M.A.U."/>
            <person name="Shawrob K.S.M."/>
            <person name="Saha S."/>
            <person name="Chowdhury M."/>
            <person name="Rahman A.H."/>
            <person name="Stear M."/>
            <person name="Miah G."/>
            <person name="Das G.B."/>
            <person name="Hossain M.M."/>
            <person name="Kumkum M."/>
            <person name="Islam M.S."/>
            <person name="Mollah A.M."/>
            <person name="Ahsan A."/>
            <person name="Tusar F."/>
            <person name="Khan M.K.I."/>
        </authorList>
    </citation>
    <scope>NUCLEOTIDE SEQUENCE [LARGE SCALE GENOMIC DNA]</scope>
</reference>
<keyword evidence="2" id="KW-0687">Ribonucleoprotein</keyword>
<dbReference type="GO" id="GO:0015935">
    <property type="term" value="C:small ribosomal subunit"/>
    <property type="evidence" value="ECO:0007669"/>
    <property type="project" value="InterPro"/>
</dbReference>
<accession>A0A8C2P0U0</accession>
<dbReference type="PANTHER" id="PTHR11489">
    <property type="entry name" value="40S RIBOSOMAL PROTEIN SA"/>
    <property type="match status" value="1"/>
</dbReference>
<dbReference type="GO" id="GO:0006412">
    <property type="term" value="P:translation"/>
    <property type="evidence" value="ECO:0007669"/>
    <property type="project" value="InterPro"/>
</dbReference>